<accession>A0A4D7DSJ9</accession>
<dbReference type="EMBL" id="CP072168">
    <property type="protein sequence ID" value="QYA09993.1"/>
    <property type="molecule type" value="Genomic_DNA"/>
</dbReference>
<dbReference type="Gene3D" id="3.40.50.2300">
    <property type="match status" value="1"/>
</dbReference>
<dbReference type="InterPro" id="IPR001789">
    <property type="entry name" value="Sig_transdc_resp-reg_receiver"/>
</dbReference>
<evidence type="ECO:0000313" key="7">
    <source>
        <dbReference type="Proteomes" id="UP000826513"/>
    </source>
</evidence>
<dbReference type="SMART" id="SM00448">
    <property type="entry name" value="REC"/>
    <property type="match status" value="1"/>
</dbReference>
<dbReference type="PANTHER" id="PTHR44591:SF21">
    <property type="entry name" value="TWO-COMPONENT RESPONSE REGULATOR"/>
    <property type="match status" value="1"/>
</dbReference>
<name>A0A4D7DSJ9_9HYPH</name>
<sequence>MLQAIILVIEDEPIIRMTVAEDLLSEGFSVVEASNAHEALAILESGEKITAIFSDIDMPGTLNGLQLAWIVRERWPPVHLFLTSGHKRPRVDELPEQACFIPKPYLHKAVIGALRNTLGTG</sequence>
<dbReference type="Pfam" id="PF00072">
    <property type="entry name" value="Response_reg"/>
    <property type="match status" value="1"/>
</dbReference>
<evidence type="ECO:0000256" key="1">
    <source>
        <dbReference type="ARBA" id="ARBA00022553"/>
    </source>
</evidence>
<dbReference type="AlphaFoldDB" id="A0A4D7DSJ9"/>
<dbReference type="InterPro" id="IPR011006">
    <property type="entry name" value="CheY-like_superfamily"/>
</dbReference>
<feature type="domain" description="Response regulatory" evidence="3">
    <location>
        <begin position="5"/>
        <end position="118"/>
    </location>
</feature>
<organism evidence="4 6">
    <name type="scientific">Agrobacterium larrymoorei</name>
    <dbReference type="NCBI Taxonomy" id="160699"/>
    <lineage>
        <taxon>Bacteria</taxon>
        <taxon>Pseudomonadati</taxon>
        <taxon>Pseudomonadota</taxon>
        <taxon>Alphaproteobacteria</taxon>
        <taxon>Hyphomicrobiales</taxon>
        <taxon>Rhizobiaceae</taxon>
        <taxon>Rhizobium/Agrobacterium group</taxon>
        <taxon>Agrobacterium</taxon>
    </lineage>
</organism>
<keyword evidence="1 2" id="KW-0597">Phosphoprotein</keyword>
<dbReference type="SUPFAM" id="SSF52172">
    <property type="entry name" value="CheY-like"/>
    <property type="match status" value="1"/>
</dbReference>
<evidence type="ECO:0000313" key="5">
    <source>
        <dbReference type="EMBL" id="QYA09993.1"/>
    </source>
</evidence>
<reference evidence="4 6" key="1">
    <citation type="submission" date="2019-04" db="EMBL/GenBank/DDBJ databases">
        <title>Complete genome sequence of Agrobacterium larrymoorei CFBP5473.</title>
        <authorList>
            <person name="Haryono M."/>
            <person name="Chou L."/>
            <person name="Lin Y.-C."/>
            <person name="Lai E.-M."/>
            <person name="Kuo C.-H."/>
        </authorList>
    </citation>
    <scope>NUCLEOTIDE SEQUENCE [LARGE SCALE GENOMIC DNA]</scope>
    <source>
        <strain evidence="4 6">CFBP5473</strain>
    </source>
</reference>
<proteinExistence type="predicted"/>
<dbReference type="PROSITE" id="PS50110">
    <property type="entry name" value="RESPONSE_REGULATORY"/>
    <property type="match status" value="1"/>
</dbReference>
<reference evidence="5 7" key="2">
    <citation type="submission" date="2021-03" db="EMBL/GenBank/DDBJ databases">
        <title>Rapid diversification of plasmids in a genus of pathogenic and nitrogen fixing bacteria.</title>
        <authorList>
            <person name="Weisberg A.J."/>
            <person name="Miller M."/>
            <person name="Ream W."/>
            <person name="Grunwald N.J."/>
            <person name="Chang J.H."/>
        </authorList>
    </citation>
    <scope>NUCLEOTIDE SEQUENCE [LARGE SCALE GENOMIC DNA]</scope>
    <source>
        <strain evidence="5 7">AF3.44</strain>
    </source>
</reference>
<dbReference type="Proteomes" id="UP000826513">
    <property type="component" value="Chromosome 2"/>
</dbReference>
<dbReference type="PANTHER" id="PTHR44591">
    <property type="entry name" value="STRESS RESPONSE REGULATOR PROTEIN 1"/>
    <property type="match status" value="1"/>
</dbReference>
<dbReference type="KEGG" id="alf:CFBP5473_14625"/>
<keyword evidence="7" id="KW-1185">Reference proteome</keyword>
<dbReference type="EMBL" id="CP039692">
    <property type="protein sequence ID" value="QCJ00406.1"/>
    <property type="molecule type" value="Genomic_DNA"/>
</dbReference>
<feature type="modified residue" description="4-aspartylphosphate" evidence="2">
    <location>
        <position position="55"/>
    </location>
</feature>
<evidence type="ECO:0000313" key="6">
    <source>
        <dbReference type="Proteomes" id="UP000298545"/>
    </source>
</evidence>
<dbReference type="RefSeq" id="WP_027676574.1">
    <property type="nucleotide sequence ID" value="NZ_CP039692.1"/>
</dbReference>
<evidence type="ECO:0000313" key="4">
    <source>
        <dbReference type="EMBL" id="QCJ00406.1"/>
    </source>
</evidence>
<evidence type="ECO:0000256" key="2">
    <source>
        <dbReference type="PROSITE-ProRule" id="PRU00169"/>
    </source>
</evidence>
<dbReference type="InterPro" id="IPR050595">
    <property type="entry name" value="Bact_response_regulator"/>
</dbReference>
<dbReference type="OrthoDB" id="9784719at2"/>
<dbReference type="Proteomes" id="UP000298545">
    <property type="component" value="Chromosome linear"/>
</dbReference>
<dbReference type="GO" id="GO:0000160">
    <property type="term" value="P:phosphorelay signal transduction system"/>
    <property type="evidence" value="ECO:0007669"/>
    <property type="project" value="InterPro"/>
</dbReference>
<protein>
    <submittedName>
        <fullName evidence="4">Response regulator</fullName>
    </submittedName>
</protein>
<gene>
    <name evidence="4" type="ORF">CFBP5473_14625</name>
    <name evidence="5" type="ORF">J5285_15370</name>
</gene>
<evidence type="ECO:0000259" key="3">
    <source>
        <dbReference type="PROSITE" id="PS50110"/>
    </source>
</evidence>